<dbReference type="Proteomes" id="UP000011761">
    <property type="component" value="Unassembled WGS sequence"/>
</dbReference>
<reference evidence="1 2" key="1">
    <citation type="journal article" date="2012" name="PLoS Pathog.">
        <title>Diverse lifestyles and strategies of plant pathogenesis encoded in the genomes of eighteen Dothideomycetes fungi.</title>
        <authorList>
            <person name="Ohm R.A."/>
            <person name="Feau N."/>
            <person name="Henrissat B."/>
            <person name="Schoch C.L."/>
            <person name="Horwitz B.A."/>
            <person name="Barry K.W."/>
            <person name="Condon B.J."/>
            <person name="Copeland A.C."/>
            <person name="Dhillon B."/>
            <person name="Glaser F."/>
            <person name="Hesse C.N."/>
            <person name="Kosti I."/>
            <person name="LaButti K."/>
            <person name="Lindquist E.A."/>
            <person name="Lucas S."/>
            <person name="Salamov A.A."/>
            <person name="Bradshaw R.E."/>
            <person name="Ciuffetti L."/>
            <person name="Hamelin R.C."/>
            <person name="Kema G.H.J."/>
            <person name="Lawrence C."/>
            <person name="Scott J.A."/>
            <person name="Spatafora J.W."/>
            <person name="Turgeon B.G."/>
            <person name="de Wit P.J.G.M."/>
            <person name="Zhong S."/>
            <person name="Goodwin S.B."/>
            <person name="Grigoriev I.V."/>
        </authorList>
    </citation>
    <scope>NUCLEOTIDE SEQUENCE [LARGE SCALE GENOMIC DNA]</scope>
    <source>
        <strain evidence="1 2">UAMH 10762</strain>
    </source>
</reference>
<dbReference type="RefSeq" id="XP_007681069.1">
    <property type="nucleotide sequence ID" value="XM_007682879.1"/>
</dbReference>
<dbReference type="PANTHER" id="PTHR10622:SF10">
    <property type="entry name" value="HET DOMAIN-CONTAINING PROTEIN"/>
    <property type="match status" value="1"/>
</dbReference>
<evidence type="ECO:0000313" key="1">
    <source>
        <dbReference type="EMBL" id="EMC91533.1"/>
    </source>
</evidence>
<proteinExistence type="predicted"/>
<protein>
    <recommendedName>
        <fullName evidence="3">Heterokaryon incompatibility domain-containing protein</fullName>
    </recommendedName>
</protein>
<dbReference type="KEGG" id="bcom:BAUCODRAFT_79674"/>
<dbReference type="AlphaFoldDB" id="M2MJP6"/>
<gene>
    <name evidence="1" type="ORF">BAUCODRAFT_79674</name>
</gene>
<feature type="non-terminal residue" evidence="1">
    <location>
        <position position="1"/>
    </location>
</feature>
<dbReference type="PANTHER" id="PTHR10622">
    <property type="entry name" value="HET DOMAIN-CONTAINING PROTEIN"/>
    <property type="match status" value="1"/>
</dbReference>
<dbReference type="OrthoDB" id="3650131at2759"/>
<dbReference type="HOGENOM" id="CLU_000288_138_5_1"/>
<dbReference type="STRING" id="717646.M2MJP6"/>
<evidence type="ECO:0008006" key="3">
    <source>
        <dbReference type="Google" id="ProtNLM"/>
    </source>
</evidence>
<organism evidence="1 2">
    <name type="scientific">Baudoinia panamericana (strain UAMH 10762)</name>
    <name type="common">Angels' share fungus</name>
    <name type="synonym">Baudoinia compniacensis (strain UAMH 10762)</name>
    <dbReference type="NCBI Taxonomy" id="717646"/>
    <lineage>
        <taxon>Eukaryota</taxon>
        <taxon>Fungi</taxon>
        <taxon>Dikarya</taxon>
        <taxon>Ascomycota</taxon>
        <taxon>Pezizomycotina</taxon>
        <taxon>Dothideomycetes</taxon>
        <taxon>Dothideomycetidae</taxon>
        <taxon>Mycosphaerellales</taxon>
        <taxon>Teratosphaeriaceae</taxon>
        <taxon>Baudoinia</taxon>
    </lineage>
</organism>
<sequence>RKGYRKVEDFFAFARERGHVCAWVDTCCDGKKSSVELSEAINRMYTWYEGAGLCFVYLHHITLRADPERSSWVSRGWTLQQLLAPANLLFLNQALKPFFLRKQSARNLVKATGISR</sequence>
<evidence type="ECO:0000313" key="2">
    <source>
        <dbReference type="Proteomes" id="UP000011761"/>
    </source>
</evidence>
<keyword evidence="2" id="KW-1185">Reference proteome</keyword>
<accession>M2MJP6</accession>
<dbReference type="GeneID" id="19117277"/>
<dbReference type="EMBL" id="KB445563">
    <property type="protein sequence ID" value="EMC91533.1"/>
    <property type="molecule type" value="Genomic_DNA"/>
</dbReference>
<name>M2MJP6_BAUPA</name>